<dbReference type="AlphaFoldDB" id="A0A835BFY5"/>
<feature type="signal peptide" evidence="3">
    <location>
        <begin position="1"/>
        <end position="21"/>
    </location>
</feature>
<evidence type="ECO:0000256" key="2">
    <source>
        <dbReference type="ARBA" id="ARBA00023157"/>
    </source>
</evidence>
<dbReference type="Gene3D" id="3.30.30.10">
    <property type="entry name" value="Knottin, scorpion toxin-like"/>
    <property type="match status" value="1"/>
</dbReference>
<evidence type="ECO:0000313" key="6">
    <source>
        <dbReference type="Proteomes" id="UP000636709"/>
    </source>
</evidence>
<dbReference type="PANTHER" id="PTHR33147">
    <property type="entry name" value="DEFENSIN-LIKE PROTEIN 1"/>
    <property type="match status" value="1"/>
</dbReference>
<evidence type="ECO:0000256" key="1">
    <source>
        <dbReference type="ARBA" id="ARBA00022729"/>
    </source>
</evidence>
<gene>
    <name evidence="5" type="ORF">HU200_040927</name>
</gene>
<dbReference type="PRINTS" id="PR00288">
    <property type="entry name" value="PUROTHIONIN"/>
</dbReference>
<dbReference type="Pfam" id="PF00304">
    <property type="entry name" value="Gamma-thionin"/>
    <property type="match status" value="1"/>
</dbReference>
<sequence length="68" mass="7329">MDLSPKLSAVILLLLLLGSTGMECHSQSHRFKGPCVRDANCATVCLTEGFTGGKCEGFRSRCFCIKSC</sequence>
<feature type="chain" id="PRO_5032277232" description="Knottins-like domain-containing protein" evidence="3">
    <location>
        <begin position="22"/>
        <end position="68"/>
    </location>
</feature>
<dbReference type="InterPro" id="IPR003614">
    <property type="entry name" value="Knottins"/>
</dbReference>
<dbReference type="GO" id="GO:0006952">
    <property type="term" value="P:defense response"/>
    <property type="evidence" value="ECO:0007669"/>
    <property type="project" value="InterPro"/>
</dbReference>
<dbReference type="PANTHER" id="PTHR33147:SF39">
    <property type="entry name" value="DRO1 PROTEIN-RELATED"/>
    <property type="match status" value="1"/>
</dbReference>
<evidence type="ECO:0000259" key="4">
    <source>
        <dbReference type="SMART" id="SM00505"/>
    </source>
</evidence>
<dbReference type="InterPro" id="IPR008176">
    <property type="entry name" value="Defensin_plant"/>
</dbReference>
<comment type="caution">
    <text evidence="5">The sequence shown here is derived from an EMBL/GenBank/DDBJ whole genome shotgun (WGS) entry which is preliminary data.</text>
</comment>
<dbReference type="SUPFAM" id="SSF57095">
    <property type="entry name" value="Scorpion toxin-like"/>
    <property type="match status" value="1"/>
</dbReference>
<feature type="domain" description="Knottins-like" evidence="4">
    <location>
        <begin position="23"/>
        <end position="68"/>
    </location>
</feature>
<name>A0A835BFY5_9POAL</name>
<accession>A0A835BFY5</accession>
<dbReference type="Proteomes" id="UP000636709">
    <property type="component" value="Unassembled WGS sequence"/>
</dbReference>
<dbReference type="SMART" id="SM00505">
    <property type="entry name" value="Knot1"/>
    <property type="match status" value="1"/>
</dbReference>
<dbReference type="CDD" id="cd00107">
    <property type="entry name" value="Knot1"/>
    <property type="match status" value="1"/>
</dbReference>
<dbReference type="EMBL" id="JACEFO010001972">
    <property type="protein sequence ID" value="KAF8690563.1"/>
    <property type="molecule type" value="Genomic_DNA"/>
</dbReference>
<protein>
    <recommendedName>
        <fullName evidence="4">Knottins-like domain-containing protein</fullName>
    </recommendedName>
</protein>
<reference evidence="5" key="1">
    <citation type="submission" date="2020-07" db="EMBL/GenBank/DDBJ databases">
        <title>Genome sequence and genetic diversity analysis of an under-domesticated orphan crop, white fonio (Digitaria exilis).</title>
        <authorList>
            <person name="Bennetzen J.L."/>
            <person name="Chen S."/>
            <person name="Ma X."/>
            <person name="Wang X."/>
            <person name="Yssel A.E.J."/>
            <person name="Chaluvadi S.R."/>
            <person name="Johnson M."/>
            <person name="Gangashetty P."/>
            <person name="Hamidou F."/>
            <person name="Sanogo M.D."/>
            <person name="Zwaenepoel A."/>
            <person name="Wallace J."/>
            <person name="Van De Peer Y."/>
            <person name="Van Deynze A."/>
        </authorList>
    </citation>
    <scope>NUCLEOTIDE SEQUENCE</scope>
    <source>
        <tissue evidence="5">Leaves</tissue>
    </source>
</reference>
<keyword evidence="2" id="KW-1015">Disulfide bond</keyword>
<keyword evidence="6" id="KW-1185">Reference proteome</keyword>
<dbReference type="SMR" id="A0A835BFY5"/>
<evidence type="ECO:0000313" key="5">
    <source>
        <dbReference type="EMBL" id="KAF8690563.1"/>
    </source>
</evidence>
<evidence type="ECO:0000256" key="3">
    <source>
        <dbReference type="SAM" id="SignalP"/>
    </source>
</evidence>
<dbReference type="InterPro" id="IPR036574">
    <property type="entry name" value="Scorpion_toxin-like_sf"/>
</dbReference>
<proteinExistence type="predicted"/>
<dbReference type="OrthoDB" id="683455at2759"/>
<keyword evidence="1 3" id="KW-0732">Signal</keyword>
<organism evidence="5 6">
    <name type="scientific">Digitaria exilis</name>
    <dbReference type="NCBI Taxonomy" id="1010633"/>
    <lineage>
        <taxon>Eukaryota</taxon>
        <taxon>Viridiplantae</taxon>
        <taxon>Streptophyta</taxon>
        <taxon>Embryophyta</taxon>
        <taxon>Tracheophyta</taxon>
        <taxon>Spermatophyta</taxon>
        <taxon>Magnoliopsida</taxon>
        <taxon>Liliopsida</taxon>
        <taxon>Poales</taxon>
        <taxon>Poaceae</taxon>
        <taxon>PACMAD clade</taxon>
        <taxon>Panicoideae</taxon>
        <taxon>Panicodae</taxon>
        <taxon>Paniceae</taxon>
        <taxon>Anthephorinae</taxon>
        <taxon>Digitaria</taxon>
    </lineage>
</organism>